<evidence type="ECO:0000256" key="1">
    <source>
        <dbReference type="SAM" id="Phobius"/>
    </source>
</evidence>
<gene>
    <name evidence="2" type="ORF">MCOR_11696</name>
</gene>
<dbReference type="InterPro" id="IPR036116">
    <property type="entry name" value="FN3_sf"/>
</dbReference>
<dbReference type="Proteomes" id="UP000507470">
    <property type="component" value="Unassembled WGS sequence"/>
</dbReference>
<keyword evidence="1" id="KW-1133">Transmembrane helix</keyword>
<dbReference type="EMBL" id="CACVKT020001995">
    <property type="protein sequence ID" value="CAC5374231.1"/>
    <property type="molecule type" value="Genomic_DNA"/>
</dbReference>
<evidence type="ECO:0008006" key="4">
    <source>
        <dbReference type="Google" id="ProtNLM"/>
    </source>
</evidence>
<dbReference type="Gene3D" id="2.60.40.10">
    <property type="entry name" value="Immunoglobulins"/>
    <property type="match status" value="1"/>
</dbReference>
<keyword evidence="3" id="KW-1185">Reference proteome</keyword>
<keyword evidence="1" id="KW-0812">Transmembrane</keyword>
<sequence>MLATGLATLVVGLVAFVAATVFFIRNRLKYKKSKPNESEGYIEMQRSNPVFTEPYSTLQSQPESGPLQEQSADTYDECGIAPDVDTYQSIEEGVDCFSVMLATGKPDLPKDVRINVTGSSATISWTIPTNIQGATWSRIHINNSTGVDIVLDSKNSKTYKDIPVSKSRFEINNLKMCSEYIVRINFLKIAESKFTSKKFWMTSKFSFP</sequence>
<dbReference type="CDD" id="cd00063">
    <property type="entry name" value="FN3"/>
    <property type="match status" value="1"/>
</dbReference>
<accession>A0A6J8AUN6</accession>
<dbReference type="OrthoDB" id="6198183at2759"/>
<feature type="transmembrane region" description="Helical" evidence="1">
    <location>
        <begin position="6"/>
        <end position="24"/>
    </location>
</feature>
<evidence type="ECO:0000313" key="2">
    <source>
        <dbReference type="EMBL" id="CAC5374231.1"/>
    </source>
</evidence>
<dbReference type="AlphaFoldDB" id="A0A6J8AUN6"/>
<reference evidence="2 3" key="1">
    <citation type="submission" date="2020-06" db="EMBL/GenBank/DDBJ databases">
        <authorList>
            <person name="Li R."/>
            <person name="Bekaert M."/>
        </authorList>
    </citation>
    <scope>NUCLEOTIDE SEQUENCE [LARGE SCALE GENOMIC DNA]</scope>
    <source>
        <strain evidence="3">wild</strain>
    </source>
</reference>
<protein>
    <recommendedName>
        <fullName evidence="4">Fibronectin type-III domain-containing protein</fullName>
    </recommendedName>
</protein>
<evidence type="ECO:0000313" key="3">
    <source>
        <dbReference type="Proteomes" id="UP000507470"/>
    </source>
</evidence>
<name>A0A6J8AUN6_MYTCO</name>
<organism evidence="2 3">
    <name type="scientific">Mytilus coruscus</name>
    <name type="common">Sea mussel</name>
    <dbReference type="NCBI Taxonomy" id="42192"/>
    <lineage>
        <taxon>Eukaryota</taxon>
        <taxon>Metazoa</taxon>
        <taxon>Spiralia</taxon>
        <taxon>Lophotrochozoa</taxon>
        <taxon>Mollusca</taxon>
        <taxon>Bivalvia</taxon>
        <taxon>Autobranchia</taxon>
        <taxon>Pteriomorphia</taxon>
        <taxon>Mytilida</taxon>
        <taxon>Mytiloidea</taxon>
        <taxon>Mytilidae</taxon>
        <taxon>Mytilinae</taxon>
        <taxon>Mytilus</taxon>
    </lineage>
</organism>
<keyword evidence="1" id="KW-0472">Membrane</keyword>
<dbReference type="InterPro" id="IPR013783">
    <property type="entry name" value="Ig-like_fold"/>
</dbReference>
<proteinExistence type="predicted"/>
<dbReference type="SUPFAM" id="SSF49265">
    <property type="entry name" value="Fibronectin type III"/>
    <property type="match status" value="1"/>
</dbReference>
<dbReference type="InterPro" id="IPR003961">
    <property type="entry name" value="FN3_dom"/>
</dbReference>